<dbReference type="EMBL" id="JADQUG010000036">
    <property type="protein sequence ID" value="MBG9354670.1"/>
    <property type="molecule type" value="Genomic_DNA"/>
</dbReference>
<evidence type="ECO:0000313" key="5">
    <source>
        <dbReference type="EMBL" id="MBG9354670.1"/>
    </source>
</evidence>
<dbReference type="PROSITE" id="PS51371">
    <property type="entry name" value="CBS"/>
    <property type="match status" value="2"/>
</dbReference>
<dbReference type="InterPro" id="IPR018490">
    <property type="entry name" value="cNMP-bd_dom_sf"/>
</dbReference>
<dbReference type="GeneID" id="97331842"/>
<protein>
    <submittedName>
        <fullName evidence="5">Cyclic nucleotide-binding/CBS domain-containing protein</fullName>
    </submittedName>
</protein>
<evidence type="ECO:0000256" key="2">
    <source>
        <dbReference type="PROSITE-ProRule" id="PRU00703"/>
    </source>
</evidence>
<dbReference type="RefSeq" id="WP_196981470.1">
    <property type="nucleotide sequence ID" value="NZ_CP157823.1"/>
</dbReference>
<dbReference type="CDD" id="cd05401">
    <property type="entry name" value="NT_GlnE_GlnD_like"/>
    <property type="match status" value="1"/>
</dbReference>
<proteinExistence type="predicted"/>
<dbReference type="SMART" id="SM00100">
    <property type="entry name" value="cNMP"/>
    <property type="match status" value="1"/>
</dbReference>
<dbReference type="Pfam" id="PF03445">
    <property type="entry name" value="DUF294"/>
    <property type="match status" value="1"/>
</dbReference>
<evidence type="ECO:0000259" key="4">
    <source>
        <dbReference type="PROSITE" id="PS51371"/>
    </source>
</evidence>
<sequence length="625" mass="68775">MTIELEEISGFLSCQEPFSKLDPQHISHVVSTATMRYAPRGTVVVAPKESNDYCFVIRSGAVDISSEGDSDSVAVLLDRREAGRCFGYSTILGDNASRYRIEVVEDALLLAIHRDAFFDVCRANPQFRDFFSHQSRRMRRAAQELAHRATSKMLATPCADFMTRELAVVSASDSLYDVARAMDTSAVSAAIVVRGTTAVGIVTDRDFRSKVVGKALSVEHPVSEVMSQEPVIVYPDTPASHALLLMIEHGFHHLPVVEESTHAPVGMVESRSVMRLLKNDPLFVGWDVVRAKTADKLTHVRSSSVLTAAQLAQRGAPAQEVSALLSVTADSIAQRLCQLAEQRLGPPPVPYAFVVVGSHGRKELGFVSDQDNALVISDDFRADSHSDYFAQLGNVLCEELNQTGQVYCPGEMMASNLRWRLTYSQWRETLCSWITAPEPDALLYAQTFFDMRSVFGDHGMVRSVHDDSIAAAQDSRRLHAHLAAVASRREPPLGFFRGFVLQRGGDYAHTLDIKKGGIYAIVQLARLYSLVVGSTALSTRARLDEAAQGGAVSERGARDLVDAFEFLTMISQRHNSEAVLAGNEPSYHLDPADLSTMDREHLKDAFHIIKSMQQALGAQYPMQSM</sequence>
<dbReference type="PROSITE" id="PS50042">
    <property type="entry name" value="CNMP_BINDING_3"/>
    <property type="match status" value="1"/>
</dbReference>
<dbReference type="SUPFAM" id="SSF51206">
    <property type="entry name" value="cAMP-binding domain-like"/>
    <property type="match status" value="1"/>
</dbReference>
<dbReference type="Gene3D" id="2.60.120.10">
    <property type="entry name" value="Jelly Rolls"/>
    <property type="match status" value="1"/>
</dbReference>
<dbReference type="InterPro" id="IPR018821">
    <property type="entry name" value="DUF294_put_nucleoTrafse_sb-bd"/>
</dbReference>
<dbReference type="SUPFAM" id="SSF81301">
    <property type="entry name" value="Nucleotidyltransferase"/>
    <property type="match status" value="1"/>
</dbReference>
<dbReference type="InterPro" id="IPR014710">
    <property type="entry name" value="RmlC-like_jellyroll"/>
</dbReference>
<dbReference type="PANTHER" id="PTHR48108">
    <property type="entry name" value="CBS DOMAIN-CONTAINING PROTEIN CBSX2, CHLOROPLASTIC"/>
    <property type="match status" value="1"/>
</dbReference>
<dbReference type="InterPro" id="IPR043519">
    <property type="entry name" value="NT_sf"/>
</dbReference>
<dbReference type="SUPFAM" id="SSF54631">
    <property type="entry name" value="CBS-domain pair"/>
    <property type="match status" value="1"/>
</dbReference>
<dbReference type="InterPro" id="IPR051462">
    <property type="entry name" value="CBS_domain-containing"/>
</dbReference>
<evidence type="ECO:0000313" key="6">
    <source>
        <dbReference type="Proteomes" id="UP000615580"/>
    </source>
</evidence>
<keyword evidence="6" id="KW-1185">Reference proteome</keyword>
<dbReference type="PANTHER" id="PTHR48108:SF26">
    <property type="entry name" value="CBS DOMAIN-CONTAINING PROTEIN DDB_G0289609"/>
    <property type="match status" value="1"/>
</dbReference>
<dbReference type="InterPro" id="IPR005105">
    <property type="entry name" value="GlnD_Uridyltrans_N"/>
</dbReference>
<evidence type="ECO:0000259" key="3">
    <source>
        <dbReference type="PROSITE" id="PS50042"/>
    </source>
</evidence>
<dbReference type="Pfam" id="PF00571">
    <property type="entry name" value="CBS"/>
    <property type="match status" value="2"/>
</dbReference>
<dbReference type="InterPro" id="IPR000644">
    <property type="entry name" value="CBS_dom"/>
</dbReference>
<dbReference type="InterPro" id="IPR000595">
    <property type="entry name" value="cNMP-bd_dom"/>
</dbReference>
<comment type="caution">
    <text evidence="5">The sequence shown here is derived from an EMBL/GenBank/DDBJ whole genome shotgun (WGS) entry which is preliminary data.</text>
</comment>
<organism evidence="5 6">
    <name type="scientific">Corynebacterium belfantii</name>
    <dbReference type="NCBI Taxonomy" id="2014537"/>
    <lineage>
        <taxon>Bacteria</taxon>
        <taxon>Bacillati</taxon>
        <taxon>Actinomycetota</taxon>
        <taxon>Actinomycetes</taxon>
        <taxon>Mycobacteriales</taxon>
        <taxon>Corynebacteriaceae</taxon>
        <taxon>Corynebacterium</taxon>
    </lineage>
</organism>
<dbReference type="Pfam" id="PF00027">
    <property type="entry name" value="cNMP_binding"/>
    <property type="match status" value="1"/>
</dbReference>
<gene>
    <name evidence="5" type="ORF">I4J41_08730</name>
</gene>
<dbReference type="SMART" id="SM00116">
    <property type="entry name" value="CBS"/>
    <property type="match status" value="2"/>
</dbReference>
<dbReference type="InterPro" id="IPR046342">
    <property type="entry name" value="CBS_dom_sf"/>
</dbReference>
<reference evidence="5 6" key="1">
    <citation type="journal article" date="2020" name="J. Clin. Microbiol.">
        <title>Assessing the Genetic Diversity of Austrian Corynebacterium diphtheriae Clinical Isolates, 2011-2019.</title>
        <authorList>
            <person name="Schaeffer J."/>
            <person name="Huhulescu S."/>
            <person name="Stoeger A."/>
            <person name="Allerberger F."/>
            <person name="Ruppitsch W."/>
        </authorList>
    </citation>
    <scope>NUCLEOTIDE SEQUENCE [LARGE SCALE GENOMIC DNA]</scope>
    <source>
        <strain evidence="5 6">04-17</strain>
    </source>
</reference>
<dbReference type="Gene3D" id="3.10.580.10">
    <property type="entry name" value="CBS-domain"/>
    <property type="match status" value="1"/>
</dbReference>
<accession>A0ABS0LDU6</accession>
<dbReference type="Proteomes" id="UP000615580">
    <property type="component" value="Unassembled WGS sequence"/>
</dbReference>
<feature type="domain" description="CBS" evidence="4">
    <location>
        <begin position="226"/>
        <end position="284"/>
    </location>
</feature>
<dbReference type="CDD" id="cd00038">
    <property type="entry name" value="CAP_ED"/>
    <property type="match status" value="1"/>
</dbReference>
<dbReference type="Gene3D" id="3.30.460.10">
    <property type="entry name" value="Beta Polymerase, domain 2"/>
    <property type="match status" value="1"/>
</dbReference>
<feature type="domain" description="CBS" evidence="4">
    <location>
        <begin position="162"/>
        <end position="218"/>
    </location>
</feature>
<evidence type="ECO:0000256" key="1">
    <source>
        <dbReference type="ARBA" id="ARBA00022737"/>
    </source>
</evidence>
<name>A0ABS0LDU6_9CORY</name>
<keyword evidence="2" id="KW-0129">CBS domain</keyword>
<feature type="domain" description="Cyclic nucleotide-binding" evidence="3">
    <location>
        <begin position="17"/>
        <end position="117"/>
    </location>
</feature>
<dbReference type="Pfam" id="PF10335">
    <property type="entry name" value="DUF294_C"/>
    <property type="match status" value="1"/>
</dbReference>
<keyword evidence="1" id="KW-0677">Repeat</keyword>